<keyword evidence="1" id="KW-1133">Transmembrane helix</keyword>
<protein>
    <submittedName>
        <fullName evidence="2">Uncharacterized protein</fullName>
    </submittedName>
</protein>
<proteinExistence type="predicted"/>
<dbReference type="SUPFAM" id="SSF56235">
    <property type="entry name" value="N-terminal nucleophile aminohydrolases (Ntn hydrolases)"/>
    <property type="match status" value="1"/>
</dbReference>
<sequence length="1344" mass="147973">MTGSIVPASPAKPRVLLELMLAPLRFTNALALAIHGLGHALALFALTRNPSAFSAATILEGIPFGELGRSLLPFGPIPQMSAHPPRIPASLYEGWRCRMVAAAGILANLSALAAASWCLEAHGGDLAVLAWSCFCASSILAMLSVPDLLALVHGAAPYWACGPAFAVRYGLDGEESSPLLVSDRLREMAKILAREASTRGGQSAGFSVLVDKGGAQSVIFDKVVKGKREDIVGVLSERLDGLLGKANREGYRRPQDFEAILLHLRYATGGATHWHNAQPHWYEYYDAMMHHRVEDQALVSQPGEVFNMIAHNGDMDGVYLEFTLDGKKCRHFFTQQEARGVFLSMMPRTSSKGDSDSRSVAEWVDFIYTQGLSYKALRYAYFTAALDYNRDIASGNFNLEPLLRWADAIDLALLNIRKELGQSALAAQARSLADLSAEARHRLREALAREVGATLDADAVGRFVAAFEEAFCHHDLTWVMRTASRDLVGEFALMVCSTLEPRMGVFSLTQAFSLGHNRTRGEIFGSAEPLGVTSTLHQGELDDDALQIYLEDGQYATIEYRAASPSEFIRIYDRAKVDDDFSRPPLPAPKALQPFGEGRETRSRSNWFQVNNNPKISRIHLLPAQGNAVEKDLCEIPFVLKRIVESFERGGENHAAMDRLSQLLFQNLLDPGRDPRMHDLVLYGVDFNQDLLNEFAIALHSVLPGLRIRAENSGNVLKEMKRTEREGIGCYGPSTVFLGVSNSAQTQSTLAVVRKARDLVGAERCFVLSQSFLNSMTEALGQGYHPDDPILPNTFVNLSHLSPDGTSGRRRAEAATIVPVATQAVLTEILINLTQKAIEAYSTLNREVLTGQGGDFDLRSDLQMSDIKAFREFQAAVYGVDIPNRVGCNAAGEPIDSPDADALDSEAASRAENQVEFVRSYAIFAAYIVIATVFGVPVFGLLFSPLAFLAGVGLLAHVLDAALFLTALWLIHLGIRRWQGRPVFERIGARAEVYIDRKYIARIVERYNATLFSNMPAFLTPFFYWADTVRDALHRYGIRAHRGVVTIHRLPDERMGIEEANNAAEENMVYAQLGGIRFNGGQPQSRDKVRQGSCYASASRPYQTVLSDSLAGLRAKYDGKLSPEVFRLINRRLIDLCDGLITEFVIGFRRKEIVNRALWDVIRWIPGASLVHEMLLRNGLDLTNLAGEADTANQAQIQSTKHPVSPVDIHTRTMVPRSTFDALRTEEQAPDDSFAVLVFSEHHLALHLNRHAVLEQPQGRVQEVVLKPGRGADRGKLVSDSGDAPCGRFVGALERVDGEPCLVIDNRGSDLRMAVPLSSLSSEQQHYLAHHYRIGSPSLLEAAA</sequence>
<gene>
    <name evidence="2" type="ORF">GNH96_04085</name>
</gene>
<keyword evidence="3" id="KW-1185">Reference proteome</keyword>
<evidence type="ECO:0000313" key="2">
    <source>
        <dbReference type="EMBL" id="QJD29227.1"/>
    </source>
</evidence>
<evidence type="ECO:0000256" key="1">
    <source>
        <dbReference type="SAM" id="Phobius"/>
    </source>
</evidence>
<dbReference type="RefSeq" id="WP_169602519.1">
    <property type="nucleotide sequence ID" value="NZ_CP046565.1"/>
</dbReference>
<dbReference type="Proteomes" id="UP000503004">
    <property type="component" value="Chromosome"/>
</dbReference>
<dbReference type="KEGG" id="metu:GNH96_04085"/>
<feature type="transmembrane region" description="Helical" evidence="1">
    <location>
        <begin position="920"/>
        <end position="942"/>
    </location>
</feature>
<dbReference type="EMBL" id="CP046565">
    <property type="protein sequence ID" value="QJD29227.1"/>
    <property type="molecule type" value="Genomic_DNA"/>
</dbReference>
<evidence type="ECO:0000313" key="3">
    <source>
        <dbReference type="Proteomes" id="UP000503004"/>
    </source>
</evidence>
<keyword evidence="1" id="KW-0812">Transmembrane</keyword>
<reference evidence="3" key="1">
    <citation type="submission" date="2019-12" db="EMBL/GenBank/DDBJ databases">
        <authorList>
            <person name="Awala S.I."/>
            <person name="Rhee S.K."/>
        </authorList>
    </citation>
    <scope>NUCLEOTIDE SEQUENCE [LARGE SCALE GENOMIC DNA]</scope>
    <source>
        <strain evidence="3">IM1</strain>
    </source>
</reference>
<keyword evidence="1" id="KW-0472">Membrane</keyword>
<feature type="transmembrane region" description="Helical" evidence="1">
    <location>
        <begin position="948"/>
        <end position="971"/>
    </location>
</feature>
<accession>A0A858Q5X2</accession>
<name>A0A858Q5X2_9GAMM</name>
<dbReference type="InterPro" id="IPR029055">
    <property type="entry name" value="Ntn_hydrolases_N"/>
</dbReference>
<dbReference type="Gene3D" id="3.60.20.10">
    <property type="entry name" value="Glutamine Phosphoribosylpyrophosphate, subunit 1, domain 1"/>
    <property type="match status" value="1"/>
</dbReference>
<organism evidence="2 3">
    <name type="scientific">Methylococcus geothermalis</name>
    <dbReference type="NCBI Taxonomy" id="2681310"/>
    <lineage>
        <taxon>Bacteria</taxon>
        <taxon>Pseudomonadati</taxon>
        <taxon>Pseudomonadota</taxon>
        <taxon>Gammaproteobacteria</taxon>
        <taxon>Methylococcales</taxon>
        <taxon>Methylococcaceae</taxon>
        <taxon>Methylococcus</taxon>
    </lineage>
</organism>